<reference evidence="6 7" key="1">
    <citation type="submission" date="2015-11" db="EMBL/GenBank/DDBJ databases">
        <title>Genomic analysis of 38 Legionella species identifies large and diverse effector repertoires.</title>
        <authorList>
            <person name="Burstein D."/>
            <person name="Amaro F."/>
            <person name="Zusman T."/>
            <person name="Lifshitz Z."/>
            <person name="Cohen O."/>
            <person name="Gilbert J.A."/>
            <person name="Pupko T."/>
            <person name="Shuman H.A."/>
            <person name="Segal G."/>
        </authorList>
    </citation>
    <scope>NUCLEOTIDE SEQUENCE [LARGE SCALE GENOMIC DNA]</scope>
    <source>
        <strain evidence="6 7">ATCC 49504</strain>
    </source>
</reference>
<keyword evidence="3" id="KW-0812">Transmembrane</keyword>
<comment type="similarity">
    <text evidence="2">Belongs to the TrbI/VirB10 family.</text>
</comment>
<organism evidence="6 7">
    <name type="scientific">Legionella geestiana</name>
    <dbReference type="NCBI Taxonomy" id="45065"/>
    <lineage>
        <taxon>Bacteria</taxon>
        <taxon>Pseudomonadati</taxon>
        <taxon>Pseudomonadota</taxon>
        <taxon>Gammaproteobacteria</taxon>
        <taxon>Legionellales</taxon>
        <taxon>Legionellaceae</taxon>
        <taxon>Legionella</taxon>
    </lineage>
</organism>
<dbReference type="InterPro" id="IPR042217">
    <property type="entry name" value="T4SS_VirB10/TrbI"/>
</dbReference>
<evidence type="ECO:0000256" key="1">
    <source>
        <dbReference type="ARBA" id="ARBA00004167"/>
    </source>
</evidence>
<dbReference type="Gene3D" id="2.40.128.260">
    <property type="entry name" value="Type IV secretion system, VirB10/TraB/TrbI"/>
    <property type="match status" value="1"/>
</dbReference>
<evidence type="ECO:0000256" key="4">
    <source>
        <dbReference type="ARBA" id="ARBA00022989"/>
    </source>
</evidence>
<dbReference type="GO" id="GO:0016020">
    <property type="term" value="C:membrane"/>
    <property type="evidence" value="ECO:0007669"/>
    <property type="project" value="UniProtKB-SubCell"/>
</dbReference>
<dbReference type="EMBL" id="LNYC01000010">
    <property type="protein sequence ID" value="KTD03687.1"/>
    <property type="molecule type" value="Genomic_DNA"/>
</dbReference>
<evidence type="ECO:0000256" key="5">
    <source>
        <dbReference type="ARBA" id="ARBA00023136"/>
    </source>
</evidence>
<comment type="caution">
    <text evidence="6">The sequence shown here is derived from an EMBL/GenBank/DDBJ whole genome shotgun (WGS) entry which is preliminary data.</text>
</comment>
<proteinExistence type="inferred from homology"/>
<protein>
    <submittedName>
        <fullName evidence="6">Conjugal transfer protein trbI</fullName>
    </submittedName>
</protein>
<dbReference type="InterPro" id="IPR005498">
    <property type="entry name" value="T4SS_VirB10/TraB/TrbI"/>
</dbReference>
<accession>A0A0W0U7T5</accession>
<dbReference type="STRING" id="45065.Lgee_0500"/>
<keyword evidence="5" id="KW-0472">Membrane</keyword>
<sequence length="420" mass="45109">MQEDNALLSPECSPSTLKAAGVRRVNSLPVVMAAGVILLFALIIAMVAVKRAQAQQRVEAPEPYKASSASTRSTARMADEVIHGRSGGMIEAVKPVAVQETPVLEVPVALIDNPDVPPVPSVPDDGSELERIRQEKVRFFEEAVRAKTGIEASFSASTSTNANTAQNPALSPSDTTAAFQEQLQMVRAAMNGKESVALGGVEDAKRWELHSETQAPQTPYELKTGAVIPGVMISGIKSELPGQIIAQVSQHVFDTATGRFLLIPQGTRLLGVYSSEVAYGQSTVLIAWQRLIFPDGKTLDIGSMPGTDSAGYTGFHDKVNNHYARTFGSALLMSGIVAGVSLSQNQNDNGPFAQPNAQSVMSQALGQQLGEVTAQMIGKNLNIAPTLEIRPGYRFNIMVTKDLVFEKPWKPFDYRFRSAS</sequence>
<gene>
    <name evidence="6" type="primary">trbI_2</name>
    <name evidence="6" type="ORF">Lgee_0500</name>
</gene>
<evidence type="ECO:0000313" key="6">
    <source>
        <dbReference type="EMBL" id="KTD03687.1"/>
    </source>
</evidence>
<comment type="subcellular location">
    <subcellularLocation>
        <location evidence="1">Membrane</location>
        <topology evidence="1">Single-pass membrane protein</topology>
    </subcellularLocation>
</comment>
<evidence type="ECO:0000256" key="3">
    <source>
        <dbReference type="ARBA" id="ARBA00022692"/>
    </source>
</evidence>
<dbReference type="RefSeq" id="WP_028386512.1">
    <property type="nucleotide sequence ID" value="NZ_CAAAHN010000018.1"/>
</dbReference>
<dbReference type="AlphaFoldDB" id="A0A0W0U7T5"/>
<evidence type="ECO:0000313" key="7">
    <source>
        <dbReference type="Proteomes" id="UP000054785"/>
    </source>
</evidence>
<evidence type="ECO:0000256" key="2">
    <source>
        <dbReference type="ARBA" id="ARBA00010265"/>
    </source>
</evidence>
<dbReference type="PATRIC" id="fig|45065.4.peg.536"/>
<name>A0A0W0U7T5_9GAMM</name>
<keyword evidence="7" id="KW-1185">Reference proteome</keyword>
<dbReference type="Pfam" id="PF03743">
    <property type="entry name" value="TrbI"/>
    <property type="match status" value="1"/>
</dbReference>
<dbReference type="CDD" id="cd16429">
    <property type="entry name" value="VirB10"/>
    <property type="match status" value="1"/>
</dbReference>
<dbReference type="OrthoDB" id="9766860at2"/>
<keyword evidence="4" id="KW-1133">Transmembrane helix</keyword>
<dbReference type="Proteomes" id="UP000054785">
    <property type="component" value="Unassembled WGS sequence"/>
</dbReference>